<protein>
    <submittedName>
        <fullName evidence="1">Uncharacterized protein</fullName>
    </submittedName>
</protein>
<name>A0A8I0MXV0_9GAMM</name>
<evidence type="ECO:0000313" key="2">
    <source>
        <dbReference type="Proteomes" id="UP000660708"/>
    </source>
</evidence>
<reference evidence="1 2" key="1">
    <citation type="submission" date="2015-06" db="EMBL/GenBank/DDBJ databases">
        <title>Genome sequence of Pseudoalteromonas peptidolytica.</title>
        <authorList>
            <person name="Xie B.-B."/>
            <person name="Rong J.-C."/>
            <person name="Qin Q.-L."/>
            <person name="Zhang Y.-Z."/>
        </authorList>
    </citation>
    <scope>NUCLEOTIDE SEQUENCE [LARGE SCALE GENOMIC DNA]</scope>
    <source>
        <strain evidence="1 2">F12-50-A1</strain>
    </source>
</reference>
<proteinExistence type="predicted"/>
<dbReference type="Proteomes" id="UP000660708">
    <property type="component" value="Unassembled WGS sequence"/>
</dbReference>
<comment type="caution">
    <text evidence="1">The sequence shown here is derived from an EMBL/GenBank/DDBJ whole genome shotgun (WGS) entry which is preliminary data.</text>
</comment>
<evidence type="ECO:0000313" key="1">
    <source>
        <dbReference type="EMBL" id="MBE0347261.1"/>
    </source>
</evidence>
<sequence length="39" mass="4651">MRLVNLCEKLAVRKVLIIRCSGYMTSQTKSMRRFRVMCQ</sequence>
<keyword evidence="2" id="KW-1185">Reference proteome</keyword>
<accession>A0A8I0MXV0</accession>
<dbReference type="AlphaFoldDB" id="A0A8I0MXV0"/>
<gene>
    <name evidence="1" type="ORF">PPEP_a1674</name>
</gene>
<organism evidence="1 2">
    <name type="scientific">Pseudoalteromonas peptidolytica F12-50-A1</name>
    <dbReference type="NCBI Taxonomy" id="1315280"/>
    <lineage>
        <taxon>Bacteria</taxon>
        <taxon>Pseudomonadati</taxon>
        <taxon>Pseudomonadota</taxon>
        <taxon>Gammaproteobacteria</taxon>
        <taxon>Alteromonadales</taxon>
        <taxon>Pseudoalteromonadaceae</taxon>
        <taxon>Pseudoalteromonas</taxon>
    </lineage>
</organism>
<dbReference type="EMBL" id="AQHF01000026">
    <property type="protein sequence ID" value="MBE0347261.1"/>
    <property type="molecule type" value="Genomic_DNA"/>
</dbReference>